<keyword evidence="3 8" id="KW-0413">Isomerase</keyword>
<sequence length="324" mass="34048">MDEDEIEVNVERAGRADAALASAVANLSRTRIQGLIRSGAVELNGAPLADPSYKVKPGDTLVLVPPPPVAAEPVPEPIPLDVLYEDDAVIIIAKPAGLVVHPAAGHASGTLVNALLHHCAGSLSGIGGVLRPGIVHRLDKDTSGVMVAAKSDVAHQSLAAQFADHGRTGPLRRRYTALVWGEPSPATGTIDRPLGRHPSDRQRFAVRAGGKEAITHYQLKERLGEASLVECELETGRTHQIRVHLAAIGHPLLGDPLYGAGFASKANRLPEAARAALAALGRQALHAGHLTIRHPVTGETMAFDAPLPDDLAHLVTVLRTKSQG</sequence>
<dbReference type="InterPro" id="IPR002942">
    <property type="entry name" value="S4_RNA-bd"/>
</dbReference>
<feature type="active site" evidence="6">
    <location>
        <position position="139"/>
    </location>
</feature>
<dbReference type="EC" id="5.4.99.-" evidence="8"/>
<evidence type="ECO:0000256" key="6">
    <source>
        <dbReference type="PIRSR" id="PIRSR606225-1"/>
    </source>
</evidence>
<dbReference type="InterPro" id="IPR006145">
    <property type="entry name" value="PsdUridine_synth_RsuA/RluA"/>
</dbReference>
<comment type="catalytic activity">
    <reaction evidence="8">
        <text>a uridine in RNA = a pseudouridine in RNA</text>
        <dbReference type="Rhea" id="RHEA:48348"/>
        <dbReference type="Rhea" id="RHEA-COMP:12068"/>
        <dbReference type="Rhea" id="RHEA-COMP:12069"/>
        <dbReference type="ChEBI" id="CHEBI:65314"/>
        <dbReference type="ChEBI" id="CHEBI:65315"/>
    </reaction>
</comment>
<protein>
    <recommendedName>
        <fullName evidence="8">Pseudouridine synthase</fullName>
        <ecNumber evidence="8">5.4.99.-</ecNumber>
    </recommendedName>
</protein>
<dbReference type="EMBL" id="JAEKJA010000007">
    <property type="protein sequence ID" value="MBJ3776171.1"/>
    <property type="molecule type" value="Genomic_DNA"/>
</dbReference>
<dbReference type="InterPro" id="IPR020103">
    <property type="entry name" value="PsdUridine_synth_cat_dom_sf"/>
</dbReference>
<evidence type="ECO:0000259" key="9">
    <source>
        <dbReference type="SMART" id="SM00363"/>
    </source>
</evidence>
<accession>A0A934MHK4</accession>
<evidence type="ECO:0000256" key="1">
    <source>
        <dbReference type="ARBA" id="ARBA00010876"/>
    </source>
</evidence>
<dbReference type="Proteomes" id="UP000609531">
    <property type="component" value="Unassembled WGS sequence"/>
</dbReference>
<dbReference type="InterPro" id="IPR050188">
    <property type="entry name" value="RluA_PseudoU_synthase"/>
</dbReference>
<dbReference type="SMART" id="SM00363">
    <property type="entry name" value="S4"/>
    <property type="match status" value="1"/>
</dbReference>
<dbReference type="Pfam" id="PF00849">
    <property type="entry name" value="PseudoU_synth_2"/>
    <property type="match status" value="1"/>
</dbReference>
<dbReference type="CDD" id="cd02869">
    <property type="entry name" value="PseudoU_synth_RluA_like"/>
    <property type="match status" value="1"/>
</dbReference>
<evidence type="ECO:0000256" key="4">
    <source>
        <dbReference type="ARBA" id="ARBA00036882"/>
    </source>
</evidence>
<dbReference type="SUPFAM" id="SSF55174">
    <property type="entry name" value="Alpha-L RNA-binding motif"/>
    <property type="match status" value="1"/>
</dbReference>
<name>A0A934MHK4_9HYPH</name>
<dbReference type="PROSITE" id="PS01129">
    <property type="entry name" value="PSI_RLU"/>
    <property type="match status" value="1"/>
</dbReference>
<dbReference type="NCBIfam" id="TIGR00005">
    <property type="entry name" value="rluA_subfam"/>
    <property type="match status" value="1"/>
</dbReference>
<evidence type="ECO:0000256" key="2">
    <source>
        <dbReference type="ARBA" id="ARBA00022884"/>
    </source>
</evidence>
<evidence type="ECO:0000313" key="10">
    <source>
        <dbReference type="EMBL" id="MBJ3776171.1"/>
    </source>
</evidence>
<dbReference type="PANTHER" id="PTHR21600:SF44">
    <property type="entry name" value="RIBOSOMAL LARGE SUBUNIT PSEUDOURIDINE SYNTHASE D"/>
    <property type="match status" value="1"/>
</dbReference>
<dbReference type="GO" id="GO:0160140">
    <property type="term" value="F:23S rRNA pseudouridine(1911/1915/1917) synthase activity"/>
    <property type="evidence" value="ECO:0007669"/>
    <property type="project" value="UniProtKB-EC"/>
</dbReference>
<dbReference type="InterPro" id="IPR006225">
    <property type="entry name" value="PsdUridine_synth_RluC/D"/>
</dbReference>
<dbReference type="Gene3D" id="3.10.290.10">
    <property type="entry name" value="RNA-binding S4 domain"/>
    <property type="match status" value="1"/>
</dbReference>
<dbReference type="PROSITE" id="PS50889">
    <property type="entry name" value="S4"/>
    <property type="match status" value="1"/>
</dbReference>
<comment type="caution">
    <text evidence="10">The sequence shown here is derived from an EMBL/GenBank/DDBJ whole genome shotgun (WGS) entry which is preliminary data.</text>
</comment>
<reference evidence="10" key="1">
    <citation type="submission" date="2020-12" db="EMBL/GenBank/DDBJ databases">
        <title>Bacterial taxonomy.</title>
        <authorList>
            <person name="Pan X."/>
        </authorList>
    </citation>
    <scope>NUCLEOTIDE SEQUENCE</scope>
    <source>
        <strain evidence="10">B2012</strain>
    </source>
</reference>
<feature type="domain" description="RNA-binding S4" evidence="9">
    <location>
        <begin position="14"/>
        <end position="75"/>
    </location>
</feature>
<evidence type="ECO:0000256" key="5">
    <source>
        <dbReference type="ARBA" id="ARBA00056072"/>
    </source>
</evidence>
<dbReference type="Gene3D" id="3.30.2350.10">
    <property type="entry name" value="Pseudouridine synthase"/>
    <property type="match status" value="1"/>
</dbReference>
<comment type="catalytic activity">
    <reaction evidence="4">
        <text>uridine(1911/1915/1917) in 23S rRNA = pseudouridine(1911/1915/1917) in 23S rRNA</text>
        <dbReference type="Rhea" id="RHEA:42524"/>
        <dbReference type="Rhea" id="RHEA-COMP:10097"/>
        <dbReference type="Rhea" id="RHEA-COMP:10098"/>
        <dbReference type="ChEBI" id="CHEBI:65314"/>
        <dbReference type="ChEBI" id="CHEBI:65315"/>
        <dbReference type="EC" id="5.4.99.23"/>
    </reaction>
</comment>
<dbReference type="InterPro" id="IPR036986">
    <property type="entry name" value="S4_RNA-bd_sf"/>
</dbReference>
<dbReference type="RefSeq" id="WP_198882048.1">
    <property type="nucleotide sequence ID" value="NZ_JAEKJA010000007.1"/>
</dbReference>
<evidence type="ECO:0000256" key="8">
    <source>
        <dbReference type="RuleBase" id="RU362028"/>
    </source>
</evidence>
<dbReference type="PANTHER" id="PTHR21600">
    <property type="entry name" value="MITOCHONDRIAL RNA PSEUDOURIDINE SYNTHASE"/>
    <property type="match status" value="1"/>
</dbReference>
<proteinExistence type="inferred from homology"/>
<comment type="function">
    <text evidence="5">Responsible for synthesis of pseudouridine from uracil at positions 1911, 1915 and 1917 in 23S ribosomal RNA.</text>
</comment>
<dbReference type="GO" id="GO:0000455">
    <property type="term" value="P:enzyme-directed rRNA pseudouridine synthesis"/>
    <property type="evidence" value="ECO:0007669"/>
    <property type="project" value="TreeGrafter"/>
</dbReference>
<dbReference type="AlphaFoldDB" id="A0A934MHK4"/>
<dbReference type="CDD" id="cd00165">
    <property type="entry name" value="S4"/>
    <property type="match status" value="1"/>
</dbReference>
<gene>
    <name evidence="10" type="ORF">JCR33_10760</name>
</gene>
<keyword evidence="2 7" id="KW-0694">RNA-binding</keyword>
<dbReference type="SUPFAM" id="SSF55120">
    <property type="entry name" value="Pseudouridine synthase"/>
    <property type="match status" value="1"/>
</dbReference>
<evidence type="ECO:0000313" key="11">
    <source>
        <dbReference type="Proteomes" id="UP000609531"/>
    </source>
</evidence>
<comment type="similarity">
    <text evidence="1 8">Belongs to the pseudouridine synthase RluA family.</text>
</comment>
<evidence type="ECO:0000256" key="3">
    <source>
        <dbReference type="ARBA" id="ARBA00023235"/>
    </source>
</evidence>
<organism evidence="10 11">
    <name type="scientific">Acuticoccus mangrovi</name>
    <dbReference type="NCBI Taxonomy" id="2796142"/>
    <lineage>
        <taxon>Bacteria</taxon>
        <taxon>Pseudomonadati</taxon>
        <taxon>Pseudomonadota</taxon>
        <taxon>Alphaproteobacteria</taxon>
        <taxon>Hyphomicrobiales</taxon>
        <taxon>Amorphaceae</taxon>
        <taxon>Acuticoccus</taxon>
    </lineage>
</organism>
<dbReference type="InterPro" id="IPR006224">
    <property type="entry name" value="PsdUridine_synth_RluA-like_CS"/>
</dbReference>
<dbReference type="Pfam" id="PF01479">
    <property type="entry name" value="S4"/>
    <property type="match status" value="1"/>
</dbReference>
<dbReference type="GO" id="GO:0003723">
    <property type="term" value="F:RNA binding"/>
    <property type="evidence" value="ECO:0007669"/>
    <property type="project" value="UniProtKB-KW"/>
</dbReference>
<keyword evidence="11" id="KW-1185">Reference proteome</keyword>
<dbReference type="FunFam" id="3.30.2350.10:FF:000006">
    <property type="entry name" value="Pseudouridine synthase"/>
    <property type="match status" value="1"/>
</dbReference>
<evidence type="ECO:0000256" key="7">
    <source>
        <dbReference type="PROSITE-ProRule" id="PRU00182"/>
    </source>
</evidence>